<dbReference type="Gene3D" id="2.60.40.10">
    <property type="entry name" value="Immunoglobulins"/>
    <property type="match status" value="6"/>
</dbReference>
<dbReference type="FunFam" id="2.60.40.10:FF:000017">
    <property type="entry name" value="Down syndrome cell adhesion molecule b"/>
    <property type="match status" value="1"/>
</dbReference>
<accession>C3XQ63</accession>
<dbReference type="Pfam" id="PF07679">
    <property type="entry name" value="I-set"/>
    <property type="match status" value="2"/>
</dbReference>
<dbReference type="PROSITE" id="PS00290">
    <property type="entry name" value="IG_MHC"/>
    <property type="match status" value="1"/>
</dbReference>
<dbReference type="SUPFAM" id="SSF48726">
    <property type="entry name" value="Immunoglobulin"/>
    <property type="match status" value="6"/>
</dbReference>
<dbReference type="GO" id="GO:0007155">
    <property type="term" value="P:cell adhesion"/>
    <property type="evidence" value="ECO:0007669"/>
    <property type="project" value="UniProtKB-KW"/>
</dbReference>
<evidence type="ECO:0000256" key="9">
    <source>
        <dbReference type="ARBA" id="ARBA00023136"/>
    </source>
</evidence>
<evidence type="ECO:0000256" key="1">
    <source>
        <dbReference type="ARBA" id="ARBA00004479"/>
    </source>
</evidence>
<evidence type="ECO:0000259" key="16">
    <source>
        <dbReference type="PROSITE" id="PS50002"/>
    </source>
</evidence>
<keyword evidence="10" id="KW-1015">Disulfide bond</keyword>
<keyword evidence="4 15" id="KW-0812">Transmembrane</keyword>
<dbReference type="SMART" id="SM00326">
    <property type="entry name" value="SH3"/>
    <property type="match status" value="2"/>
</dbReference>
<evidence type="ECO:0000256" key="3">
    <source>
        <dbReference type="ARBA" id="ARBA00022443"/>
    </source>
</evidence>
<comment type="subcellular location">
    <subcellularLocation>
        <location evidence="1">Membrane</location>
        <topology evidence="1">Single-pass type I membrane protein</topology>
    </subcellularLocation>
</comment>
<keyword evidence="11" id="KW-0325">Glycoprotein</keyword>
<keyword evidence="9 15" id="KW-0472">Membrane</keyword>
<evidence type="ECO:0000256" key="15">
    <source>
        <dbReference type="SAM" id="Phobius"/>
    </source>
</evidence>
<dbReference type="Pfam" id="PF07686">
    <property type="entry name" value="V-set"/>
    <property type="match status" value="2"/>
</dbReference>
<feature type="domain" description="SH3" evidence="16">
    <location>
        <begin position="970"/>
        <end position="1029"/>
    </location>
</feature>
<dbReference type="Pfam" id="PF14604">
    <property type="entry name" value="SH3_9"/>
    <property type="match status" value="2"/>
</dbReference>
<feature type="transmembrane region" description="Helical" evidence="15">
    <location>
        <begin position="882"/>
        <end position="904"/>
    </location>
</feature>
<dbReference type="InterPro" id="IPR013783">
    <property type="entry name" value="Ig-like_fold"/>
</dbReference>
<dbReference type="PANTHER" id="PTHR11640">
    <property type="entry name" value="NEPHRIN"/>
    <property type="match status" value="1"/>
</dbReference>
<evidence type="ECO:0000256" key="7">
    <source>
        <dbReference type="ARBA" id="ARBA00022889"/>
    </source>
</evidence>
<dbReference type="SMART" id="SM00409">
    <property type="entry name" value="IG"/>
    <property type="match status" value="6"/>
</dbReference>
<gene>
    <name evidence="18" type="ORF">BRAFLDRAFT_67339</name>
</gene>
<evidence type="ECO:0000256" key="13">
    <source>
        <dbReference type="PROSITE-ProRule" id="PRU00192"/>
    </source>
</evidence>
<protein>
    <submittedName>
        <fullName evidence="18">Uncharacterized protein</fullName>
    </submittedName>
</protein>
<dbReference type="InterPro" id="IPR036028">
    <property type="entry name" value="SH3-like_dom_sf"/>
</dbReference>
<dbReference type="InterPro" id="IPR007110">
    <property type="entry name" value="Ig-like_dom"/>
</dbReference>
<evidence type="ECO:0000256" key="8">
    <source>
        <dbReference type="ARBA" id="ARBA00022989"/>
    </source>
</evidence>
<feature type="domain" description="SH3" evidence="16">
    <location>
        <begin position="516"/>
        <end position="575"/>
    </location>
</feature>
<evidence type="ECO:0000256" key="10">
    <source>
        <dbReference type="ARBA" id="ARBA00023157"/>
    </source>
</evidence>
<dbReference type="SUPFAM" id="SSF50044">
    <property type="entry name" value="SH3-domain"/>
    <property type="match status" value="2"/>
</dbReference>
<sequence>MRRRKKKGFVPEHCILPTLQLQTASLRCKLFRAEPLSKKPPTLLNYERWEGEVRGQRDSATVTAPVSEYVELAPSELHRRVQLTSFKMEFIAFQVIFAGLALITGQVEANSQSSIGLTIPRTVSTIVNDPATLPASFRTGHRLLSIVWYKLDSNDKSKRNLVYSYYPAAGTREAHGDFNGRASLAGKASLRIDRTTEKDDGTYVLAIMVEGVGNEEGFVKLSILVPPRVNVGPSNPYVTAWGRSATLTCAVGGAKPNITSLHWKKDGERILSRPLDAKYSGGTMQKPNLQIRHMTRADAGMYTCVADHMVRSTSASLVVDVLYPASIISISESLTATVSDSVTLQCVADGNPPPNITWTKDGIRLRSLNSALTGDVRMGSYLIKSVQANDTGTFLCTAENDIGESSTKSLSLTIKQLRRKVATSTIAVVVGATAGGLWLVVCVGLAVYVAKRRKRKEEKKKFAFYYNMGRRDPGNGDERLEEDKEPPPYSSVPAKPTSKTPSYGGINTMRKSLGKKERRYARAMYAYRPREDNELRLETDDIIEVLEGEDGGWCLGYLRGRIGLFPSNYVKFISSSEVGATESDIGLTVPTNVHTIAGDQVTLPATYTTRRRVMAITWHKMDAKTTERTLIYSYYPQEDARESFGQYIGRTNLVGKASLTISPTKPEDEGKYVVMILAKGVGSAEDVVNLSVMVRVGPLENYVISFGRTASLQCVVTGAKPNITVLYWEKDGLRISTSRYSRKYSGGTLDHPNLRISHVTREDAGKYSCLVQHPVTDVRATMKMKVLYPASIISISESVTAMVSDTVTIQCVADGDPTPNITWTKNGRRLRSQSSVMSRDVVVASVRVSKVRVNDSGTYLCKANNGVGSDSTKSLTLTIQPVIVGATAGGLWLVVCVGFAIYCARRRKREKEKKKFAFYYNIGRRQPGVGDATADDDKEPPPYSAMPAKPDNKASSYGGINTIRKSIGRKDRRYARAMFAYRPREDNELPLETDDIIEVLEGEDGGWCLGYLSGRIGLFPSNYVKFVTTSEVLAMKSGATCQMVALQETVGSKRSI</sequence>
<dbReference type="InterPro" id="IPR051275">
    <property type="entry name" value="Cell_adhesion_signaling"/>
</dbReference>
<dbReference type="InterPro" id="IPR003598">
    <property type="entry name" value="Ig_sub2"/>
</dbReference>
<reference evidence="18" key="1">
    <citation type="journal article" date="2008" name="Nature">
        <title>The amphioxus genome and the evolution of the chordate karyotype.</title>
        <authorList>
            <consortium name="US DOE Joint Genome Institute (JGI-PGF)"/>
            <person name="Putnam N.H."/>
            <person name="Butts T."/>
            <person name="Ferrier D.E.K."/>
            <person name="Furlong R.F."/>
            <person name="Hellsten U."/>
            <person name="Kawashima T."/>
            <person name="Robinson-Rechavi M."/>
            <person name="Shoguchi E."/>
            <person name="Terry A."/>
            <person name="Yu J.-K."/>
            <person name="Benito-Gutierrez E.L."/>
            <person name="Dubchak I."/>
            <person name="Garcia-Fernandez J."/>
            <person name="Gibson-Brown J.J."/>
            <person name="Grigoriev I.V."/>
            <person name="Horton A.C."/>
            <person name="de Jong P.J."/>
            <person name="Jurka J."/>
            <person name="Kapitonov V.V."/>
            <person name="Kohara Y."/>
            <person name="Kuroki Y."/>
            <person name="Lindquist E."/>
            <person name="Lucas S."/>
            <person name="Osoegawa K."/>
            <person name="Pennacchio L.A."/>
            <person name="Salamov A.A."/>
            <person name="Satou Y."/>
            <person name="Sauka-Spengler T."/>
            <person name="Schmutz J."/>
            <person name="Shin-I T."/>
            <person name="Toyoda A."/>
            <person name="Bronner-Fraser M."/>
            <person name="Fujiyama A."/>
            <person name="Holland L.Z."/>
            <person name="Holland P.W.H."/>
            <person name="Satoh N."/>
            <person name="Rokhsar D.S."/>
        </authorList>
    </citation>
    <scope>NUCLEOTIDE SEQUENCE [LARGE SCALE GENOMIC DNA]</scope>
    <source>
        <strain evidence="18">S238N-H82</strain>
        <tissue evidence="18">Testes</tissue>
    </source>
</reference>
<dbReference type="EMBL" id="GG666451">
    <property type="protein sequence ID" value="EEN70084.1"/>
    <property type="molecule type" value="Genomic_DNA"/>
</dbReference>
<name>C3XQ63_BRAFL</name>
<dbReference type="InterPro" id="IPR001452">
    <property type="entry name" value="SH3_domain"/>
</dbReference>
<feature type="transmembrane region" description="Helical" evidence="15">
    <location>
        <begin position="425"/>
        <end position="450"/>
    </location>
</feature>
<evidence type="ECO:0000313" key="18">
    <source>
        <dbReference type="EMBL" id="EEN70084.1"/>
    </source>
</evidence>
<organism evidence="18">
    <name type="scientific">Branchiostoma floridae</name>
    <name type="common">Florida lancelet</name>
    <name type="synonym">Amphioxus</name>
    <dbReference type="NCBI Taxonomy" id="7739"/>
    <lineage>
        <taxon>Eukaryota</taxon>
        <taxon>Metazoa</taxon>
        <taxon>Chordata</taxon>
        <taxon>Cephalochordata</taxon>
        <taxon>Leptocardii</taxon>
        <taxon>Amphioxiformes</taxon>
        <taxon>Branchiostomatidae</taxon>
        <taxon>Branchiostoma</taxon>
    </lineage>
</organism>
<keyword evidence="3 13" id="KW-0728">SH3 domain</keyword>
<feature type="domain" description="Ig-like" evidence="17">
    <location>
        <begin position="227"/>
        <end position="316"/>
    </location>
</feature>
<evidence type="ECO:0000256" key="14">
    <source>
        <dbReference type="SAM" id="MobiDB-lite"/>
    </source>
</evidence>
<comment type="similarity">
    <text evidence="2">Belongs to the protein kinase superfamily. CAMK Ser/Thr protein kinase family.</text>
</comment>
<dbReference type="eggNOG" id="KOG4348">
    <property type="taxonomic scope" value="Eukaryota"/>
</dbReference>
<evidence type="ECO:0000256" key="5">
    <source>
        <dbReference type="ARBA" id="ARBA00022729"/>
    </source>
</evidence>
<evidence type="ECO:0000256" key="6">
    <source>
        <dbReference type="ARBA" id="ARBA00022737"/>
    </source>
</evidence>
<dbReference type="Pfam" id="PF13927">
    <property type="entry name" value="Ig_3"/>
    <property type="match status" value="2"/>
</dbReference>
<dbReference type="FunFam" id="2.30.30.40:FF:000072">
    <property type="entry name" value="Unconventional Myosin IB"/>
    <property type="match status" value="1"/>
</dbReference>
<dbReference type="CDD" id="cd00096">
    <property type="entry name" value="Ig"/>
    <property type="match status" value="1"/>
</dbReference>
<evidence type="ECO:0000256" key="11">
    <source>
        <dbReference type="ARBA" id="ARBA00023180"/>
    </source>
</evidence>
<dbReference type="InterPro" id="IPR013098">
    <property type="entry name" value="Ig_I-set"/>
</dbReference>
<dbReference type="AlphaFoldDB" id="C3XQ63"/>
<proteinExistence type="inferred from homology"/>
<dbReference type="GO" id="GO:0016020">
    <property type="term" value="C:membrane"/>
    <property type="evidence" value="ECO:0007669"/>
    <property type="project" value="UniProtKB-SubCell"/>
</dbReference>
<dbReference type="InterPro" id="IPR003599">
    <property type="entry name" value="Ig_sub"/>
</dbReference>
<dbReference type="InterPro" id="IPR013106">
    <property type="entry name" value="Ig_V-set"/>
</dbReference>
<evidence type="ECO:0000259" key="17">
    <source>
        <dbReference type="PROSITE" id="PS50835"/>
    </source>
</evidence>
<evidence type="ECO:0000256" key="2">
    <source>
        <dbReference type="ARBA" id="ARBA00006692"/>
    </source>
</evidence>
<keyword evidence="7" id="KW-0130">Cell adhesion</keyword>
<dbReference type="SMART" id="SM00408">
    <property type="entry name" value="IGc2"/>
    <property type="match status" value="4"/>
</dbReference>
<feature type="domain" description="Ig-like" evidence="17">
    <location>
        <begin position="324"/>
        <end position="411"/>
    </location>
</feature>
<keyword evidence="8 15" id="KW-1133">Transmembrane helix</keyword>
<dbReference type="CDD" id="cd00174">
    <property type="entry name" value="SH3"/>
    <property type="match status" value="2"/>
</dbReference>
<feature type="domain" description="Ig-like" evidence="17">
    <location>
        <begin position="789"/>
        <end position="878"/>
    </location>
</feature>
<keyword evidence="5" id="KW-0732">Signal</keyword>
<dbReference type="eggNOG" id="KOG4475">
    <property type="taxonomic scope" value="Eukaryota"/>
</dbReference>
<dbReference type="PROSITE" id="PS50002">
    <property type="entry name" value="SH3"/>
    <property type="match status" value="2"/>
</dbReference>
<dbReference type="Gene3D" id="2.30.30.40">
    <property type="entry name" value="SH3 Domains"/>
    <property type="match status" value="2"/>
</dbReference>
<dbReference type="InterPro" id="IPR036179">
    <property type="entry name" value="Ig-like_dom_sf"/>
</dbReference>
<feature type="domain" description="Ig-like" evidence="17">
    <location>
        <begin position="707"/>
        <end position="781"/>
    </location>
</feature>
<feature type="compositionally biased region" description="Basic and acidic residues" evidence="14">
    <location>
        <begin position="473"/>
        <end position="486"/>
    </location>
</feature>
<dbReference type="PANTHER" id="PTHR11640:SF164">
    <property type="entry name" value="MAM DOMAIN-CONTAINING GLYCOSYLPHOSPHATIDYLINOSITOL ANCHOR PROTEIN 1"/>
    <property type="match status" value="1"/>
</dbReference>
<feature type="region of interest" description="Disordered" evidence="14">
    <location>
        <begin position="929"/>
        <end position="957"/>
    </location>
</feature>
<dbReference type="InParanoid" id="C3XQ63"/>
<keyword evidence="6" id="KW-0677">Repeat</keyword>
<feature type="region of interest" description="Disordered" evidence="14">
    <location>
        <begin position="473"/>
        <end position="508"/>
    </location>
</feature>
<evidence type="ECO:0000256" key="4">
    <source>
        <dbReference type="ARBA" id="ARBA00022692"/>
    </source>
</evidence>
<evidence type="ECO:0000256" key="12">
    <source>
        <dbReference type="ARBA" id="ARBA00023319"/>
    </source>
</evidence>
<dbReference type="PROSITE" id="PS50835">
    <property type="entry name" value="IG_LIKE"/>
    <property type="match status" value="4"/>
</dbReference>
<dbReference type="InterPro" id="IPR003006">
    <property type="entry name" value="Ig/MHC_CS"/>
</dbReference>
<keyword evidence="12" id="KW-0393">Immunoglobulin domain</keyword>